<comment type="caution">
    <text evidence="5">The sequence shown here is derived from an EMBL/GenBank/DDBJ whole genome shotgun (WGS) entry which is preliminary data.</text>
</comment>
<dbReference type="EC" id="3.4.19.12" evidence="3"/>
<keyword evidence="3" id="KW-0833">Ubl conjugation pathway</keyword>
<protein>
    <recommendedName>
        <fullName evidence="3">Ubiquitin thioesterase OTU</fullName>
        <ecNumber evidence="3">3.4.19.12</ecNumber>
    </recommendedName>
</protein>
<dbReference type="EMBL" id="JBEAFC010000004">
    <property type="protein sequence ID" value="KAL1559511.1"/>
    <property type="molecule type" value="Genomic_DNA"/>
</dbReference>
<dbReference type="InterPro" id="IPR003323">
    <property type="entry name" value="OTU_dom"/>
</dbReference>
<dbReference type="AlphaFoldDB" id="A0ABD1HWS3"/>
<comment type="function">
    <text evidence="3">Hydrolase that can remove conjugated ubiquitin from proteins and may therefore play an important regulatory role at the level of protein turnover by preventing degradation.</text>
</comment>
<keyword evidence="2 3" id="KW-0378">Hydrolase</keyword>
<sequence>MNIYRISKLLHQHILAAAPSERLLRHTADRWECCAARSSGAASVWHTILPSYWRTAVLGRHEKHGEGSWNVVWDARPARWLHHAWLLFGAARIDVDLDSNSEVLVARDDSVSKTNNYRVTGVAADGRCLFRAIAHMECLRKGQEAPDEVRQKQLADELRANVVQELLKRRKEIEWFIDEEFEMYVKRIEKPYIWGGEPELLMCSHILRAPIRVFMKDKGSDSNLIKVATYGDDYTKDEEEDNSINVLFHGYGHYDVLHHLES</sequence>
<dbReference type="SUPFAM" id="SSF54001">
    <property type="entry name" value="Cysteine proteinases"/>
    <property type="match status" value="1"/>
</dbReference>
<dbReference type="InterPro" id="IPR038765">
    <property type="entry name" value="Papain-like_cys_pep_sf"/>
</dbReference>
<evidence type="ECO:0000256" key="2">
    <source>
        <dbReference type="ARBA" id="ARBA00022801"/>
    </source>
</evidence>
<keyword evidence="6" id="KW-1185">Reference proteome</keyword>
<dbReference type="Proteomes" id="UP001567538">
    <property type="component" value="Unassembled WGS sequence"/>
</dbReference>
<dbReference type="PROSITE" id="PS50802">
    <property type="entry name" value="OTU"/>
    <property type="match status" value="1"/>
</dbReference>
<comment type="subcellular location">
    <subcellularLocation>
        <location evidence="3">Cytoplasm</location>
    </subcellularLocation>
</comment>
<dbReference type="PANTHER" id="PTHR13312">
    <property type="entry name" value="HIV-INDUCED PROTEIN-7-LIKE PROTEASE"/>
    <property type="match status" value="1"/>
</dbReference>
<evidence type="ECO:0000256" key="1">
    <source>
        <dbReference type="ARBA" id="ARBA00000707"/>
    </source>
</evidence>
<keyword evidence="3" id="KW-0645">Protease</keyword>
<proteinExistence type="predicted"/>
<evidence type="ECO:0000313" key="5">
    <source>
        <dbReference type="EMBL" id="KAL1559511.1"/>
    </source>
</evidence>
<feature type="domain" description="OTU" evidence="4">
    <location>
        <begin position="117"/>
        <end position="260"/>
    </location>
</feature>
<name>A0ABD1HWS3_SALDI</name>
<dbReference type="GO" id="GO:0005737">
    <property type="term" value="C:cytoplasm"/>
    <property type="evidence" value="ECO:0007669"/>
    <property type="project" value="UniProtKB-SubCell"/>
</dbReference>
<evidence type="ECO:0000256" key="3">
    <source>
        <dbReference type="RuleBase" id="RU367104"/>
    </source>
</evidence>
<evidence type="ECO:0000313" key="6">
    <source>
        <dbReference type="Proteomes" id="UP001567538"/>
    </source>
</evidence>
<organism evidence="5 6">
    <name type="scientific">Salvia divinorum</name>
    <name type="common">Maria pastora</name>
    <name type="synonym">Diviner's sage</name>
    <dbReference type="NCBI Taxonomy" id="28513"/>
    <lineage>
        <taxon>Eukaryota</taxon>
        <taxon>Viridiplantae</taxon>
        <taxon>Streptophyta</taxon>
        <taxon>Embryophyta</taxon>
        <taxon>Tracheophyta</taxon>
        <taxon>Spermatophyta</taxon>
        <taxon>Magnoliopsida</taxon>
        <taxon>eudicotyledons</taxon>
        <taxon>Gunneridae</taxon>
        <taxon>Pentapetalae</taxon>
        <taxon>asterids</taxon>
        <taxon>lamiids</taxon>
        <taxon>Lamiales</taxon>
        <taxon>Lamiaceae</taxon>
        <taxon>Nepetoideae</taxon>
        <taxon>Mentheae</taxon>
        <taxon>Salviinae</taxon>
        <taxon>Salvia</taxon>
        <taxon>Salvia subgen. Calosphace</taxon>
    </lineage>
</organism>
<evidence type="ECO:0000259" key="4">
    <source>
        <dbReference type="PROSITE" id="PS50802"/>
    </source>
</evidence>
<dbReference type="Pfam" id="PF02338">
    <property type="entry name" value="OTU"/>
    <property type="match status" value="1"/>
</dbReference>
<dbReference type="FunFam" id="3.90.70.80:FF:000007">
    <property type="entry name" value="OTU domain-containing protein"/>
    <property type="match status" value="1"/>
</dbReference>
<comment type="catalytic activity">
    <reaction evidence="1 3">
        <text>Thiol-dependent hydrolysis of ester, thioester, amide, peptide and isopeptide bonds formed by the C-terminal Gly of ubiquitin (a 76-residue protein attached to proteins as an intracellular targeting signal).</text>
        <dbReference type="EC" id="3.4.19.12"/>
    </reaction>
</comment>
<keyword evidence="3" id="KW-0963">Cytoplasm</keyword>
<dbReference type="GO" id="GO:0004843">
    <property type="term" value="F:cysteine-type deubiquitinase activity"/>
    <property type="evidence" value="ECO:0007669"/>
    <property type="project" value="UniProtKB-UniRule"/>
</dbReference>
<dbReference type="PANTHER" id="PTHR13312:SF6">
    <property type="entry name" value="UBIQUITIN THIOESTERASE OTU"/>
    <property type="match status" value="1"/>
</dbReference>
<dbReference type="Gene3D" id="3.90.70.80">
    <property type="match status" value="1"/>
</dbReference>
<gene>
    <name evidence="5" type="ORF">AAHA92_09846</name>
</gene>
<reference evidence="5 6" key="1">
    <citation type="submission" date="2024-06" db="EMBL/GenBank/DDBJ databases">
        <title>A chromosome level genome sequence of Diviner's sage (Salvia divinorum).</title>
        <authorList>
            <person name="Ford S.A."/>
            <person name="Ro D.-K."/>
            <person name="Ness R.W."/>
            <person name="Phillips M.A."/>
        </authorList>
    </citation>
    <scope>NUCLEOTIDE SEQUENCE [LARGE SCALE GENOMIC DNA]</scope>
    <source>
        <strain evidence="5">SAF-2024a</strain>
        <tissue evidence="5">Leaf</tissue>
    </source>
</reference>
<accession>A0ABD1HWS3</accession>
<keyword evidence="3" id="KW-0788">Thiol protease</keyword>